<keyword evidence="5 11" id="KW-0547">Nucleotide-binding</keyword>
<dbReference type="KEGG" id="mpf:MPUT_0008"/>
<dbReference type="InterPro" id="IPR022463">
    <property type="entry name" value="1-PFruKinase"/>
</dbReference>
<comment type="similarity">
    <text evidence="1 11">Belongs to the carbohydrate kinase PfkB family.</text>
</comment>
<dbReference type="RefSeq" id="WP_014034772.1">
    <property type="nucleotide sequence ID" value="NC_015946.1"/>
</dbReference>
<evidence type="ECO:0000256" key="3">
    <source>
        <dbReference type="ARBA" id="ARBA00013596"/>
    </source>
</evidence>
<dbReference type="AlphaFoldDB" id="A0A7U3ZRY2"/>
<dbReference type="GO" id="GO:0044281">
    <property type="term" value="P:small molecule metabolic process"/>
    <property type="evidence" value="ECO:0007669"/>
    <property type="project" value="UniProtKB-ARBA"/>
</dbReference>
<sequence length="316" mass="35505">MIYTITLNPAIDYTIETNGFSLNETNYYDNAYSLIGGKGINVAFVLNNLKNNVLATGFLGDENFEKFNKKFKELKLKNNFFLYPGNTRTNFKIKDLSNNLEVELNGYGQKIDKNYVNKLMNYLKNNLTKNDIVVVSGSIPKNLDSKIYQELGQVINQKQALFILDSSKSALLNGLKSKPYLIKPNIGELCAIFEKQVKDYDFIEIQKMILKLRRLGARNILLSMGSNGSYFFSEDNSIYKIGIGKGKLINSVGAGDSMLAGFVHGIENNLSLIETLKYASACGSATAFNKWLATSKDIKKQIIEIEIWKIEEGLCK</sequence>
<accession>A0A7U3ZRY2</accession>
<dbReference type="NCBIfam" id="TIGR03168">
    <property type="entry name" value="1-PFK"/>
    <property type="match status" value="1"/>
</dbReference>
<dbReference type="SUPFAM" id="SSF53613">
    <property type="entry name" value="Ribokinase-like"/>
    <property type="match status" value="1"/>
</dbReference>
<dbReference type="Gene3D" id="3.40.1190.20">
    <property type="match status" value="1"/>
</dbReference>
<dbReference type="GO" id="GO:0005829">
    <property type="term" value="C:cytosol"/>
    <property type="evidence" value="ECO:0007669"/>
    <property type="project" value="TreeGrafter"/>
</dbReference>
<evidence type="ECO:0000256" key="4">
    <source>
        <dbReference type="ARBA" id="ARBA00022679"/>
    </source>
</evidence>
<dbReference type="EC" id="2.7.1.56" evidence="2 11"/>
<dbReference type="PANTHER" id="PTHR46566">
    <property type="entry name" value="1-PHOSPHOFRUCTOKINASE-RELATED"/>
    <property type="match status" value="1"/>
</dbReference>
<evidence type="ECO:0000256" key="5">
    <source>
        <dbReference type="ARBA" id="ARBA00022741"/>
    </source>
</evidence>
<dbReference type="InterPro" id="IPR029056">
    <property type="entry name" value="Ribokinase-like"/>
</dbReference>
<dbReference type="PANTHER" id="PTHR46566:SF1">
    <property type="entry name" value="1-PHOSPHOFRUCTOKINASE"/>
    <property type="match status" value="1"/>
</dbReference>
<dbReference type="InterPro" id="IPR017583">
    <property type="entry name" value="Tagatose/fructose_Pkinase"/>
</dbReference>
<evidence type="ECO:0000256" key="1">
    <source>
        <dbReference type="ARBA" id="ARBA00010688"/>
    </source>
</evidence>
<dbReference type="EMBL" id="CP003021">
    <property type="protein sequence ID" value="AEM68416.1"/>
    <property type="molecule type" value="Genomic_DNA"/>
</dbReference>
<evidence type="ECO:0000256" key="10">
    <source>
        <dbReference type="PIRNR" id="PIRNR000535"/>
    </source>
</evidence>
<comment type="catalytic activity">
    <reaction evidence="9 11">
        <text>beta-D-fructose 1-phosphate + ATP = beta-D-fructose 1,6-bisphosphate + ADP + H(+)</text>
        <dbReference type="Rhea" id="RHEA:14213"/>
        <dbReference type="ChEBI" id="CHEBI:15378"/>
        <dbReference type="ChEBI" id="CHEBI:30616"/>
        <dbReference type="ChEBI" id="CHEBI:32966"/>
        <dbReference type="ChEBI" id="CHEBI:138881"/>
        <dbReference type="ChEBI" id="CHEBI:456216"/>
        <dbReference type="EC" id="2.7.1.56"/>
    </reaction>
</comment>
<feature type="domain" description="Carbohydrate kinase PfkB" evidence="12">
    <location>
        <begin position="7"/>
        <end position="288"/>
    </location>
</feature>
<dbReference type="Pfam" id="PF00294">
    <property type="entry name" value="PfkB"/>
    <property type="match status" value="1"/>
</dbReference>
<evidence type="ECO:0000313" key="14">
    <source>
        <dbReference type="Proteomes" id="UP000008907"/>
    </source>
</evidence>
<evidence type="ECO:0000256" key="8">
    <source>
        <dbReference type="ARBA" id="ARBA00032802"/>
    </source>
</evidence>
<protein>
    <recommendedName>
        <fullName evidence="3 11">1-phosphofructokinase</fullName>
        <shortName evidence="11">Fru1PK</shortName>
        <ecNumber evidence="2 11">2.7.1.56</ecNumber>
    </recommendedName>
    <alternativeName>
        <fullName evidence="8 11">Fructose 1-phosphate kinase</fullName>
    </alternativeName>
</protein>
<evidence type="ECO:0000313" key="13">
    <source>
        <dbReference type="EMBL" id="AEM68416.1"/>
    </source>
</evidence>
<name>A0A7U3ZRY2_MYCPK</name>
<keyword evidence="4 10" id="KW-0808">Transferase</keyword>
<comment type="function">
    <text evidence="11">Catalyzes the ATP-dependent phosphorylation of fructose-l-phosphate to fructose-l,6-bisphosphate.</text>
</comment>
<dbReference type="InterPro" id="IPR002173">
    <property type="entry name" value="Carboh/pur_kinase_PfkB_CS"/>
</dbReference>
<dbReference type="PIRSF" id="PIRSF000535">
    <property type="entry name" value="1PFK/6PFK/LacC"/>
    <property type="match status" value="1"/>
</dbReference>
<reference evidence="13 14" key="1">
    <citation type="journal article" date="2011" name="J. Bacteriol.">
        <title>Genome Sequence of Mycoplasma putrefaciens Type Strain KS1.</title>
        <authorList>
            <person name="Calcutt M.J."/>
            <person name="Foecking M.F."/>
        </authorList>
    </citation>
    <scope>NUCLEOTIDE SEQUENCE [LARGE SCALE GENOMIC DNA]</scope>
    <source>
        <strain evidence="14">ATCC 15718 / NCTC 10155 / C30 KS-1 / KS-1</strain>
    </source>
</reference>
<gene>
    <name evidence="13" type="primary">pfkB</name>
    <name evidence="13" type="ordered locus">MPUT_0008</name>
</gene>
<keyword evidence="6 11" id="KW-0418">Kinase</keyword>
<evidence type="ECO:0000256" key="2">
    <source>
        <dbReference type="ARBA" id="ARBA00012131"/>
    </source>
</evidence>
<dbReference type="NCBIfam" id="TIGR03828">
    <property type="entry name" value="pfkB"/>
    <property type="match status" value="1"/>
</dbReference>
<dbReference type="GO" id="GO:0016052">
    <property type="term" value="P:carbohydrate catabolic process"/>
    <property type="evidence" value="ECO:0007669"/>
    <property type="project" value="UniProtKB-ARBA"/>
</dbReference>
<organism evidence="13 14">
    <name type="scientific">Mycoplasma putrefaciens (strain ATCC 15718 / NCTC 10155 / C30 KS-1 / KS-1)</name>
    <dbReference type="NCBI Taxonomy" id="743965"/>
    <lineage>
        <taxon>Bacteria</taxon>
        <taxon>Bacillati</taxon>
        <taxon>Mycoplasmatota</taxon>
        <taxon>Mollicutes</taxon>
        <taxon>Mycoplasmataceae</taxon>
        <taxon>Mycoplasma</taxon>
    </lineage>
</organism>
<dbReference type="PROSITE" id="PS00584">
    <property type="entry name" value="PFKB_KINASES_2"/>
    <property type="match status" value="1"/>
</dbReference>
<dbReference type="GO" id="GO:0005524">
    <property type="term" value="F:ATP binding"/>
    <property type="evidence" value="ECO:0007669"/>
    <property type="project" value="UniProtKB-UniRule"/>
</dbReference>
<evidence type="ECO:0000259" key="12">
    <source>
        <dbReference type="Pfam" id="PF00294"/>
    </source>
</evidence>
<keyword evidence="7 11" id="KW-0067">ATP-binding</keyword>
<dbReference type="Proteomes" id="UP000008907">
    <property type="component" value="Chromosome"/>
</dbReference>
<dbReference type="FunFam" id="3.40.1190.20:FF:000001">
    <property type="entry name" value="Phosphofructokinase"/>
    <property type="match status" value="1"/>
</dbReference>
<evidence type="ECO:0000256" key="9">
    <source>
        <dbReference type="ARBA" id="ARBA00047745"/>
    </source>
</evidence>
<dbReference type="CDD" id="cd01164">
    <property type="entry name" value="FruK_PfkB_like"/>
    <property type="match status" value="1"/>
</dbReference>
<evidence type="ECO:0000256" key="7">
    <source>
        <dbReference type="ARBA" id="ARBA00022840"/>
    </source>
</evidence>
<dbReference type="GO" id="GO:0008662">
    <property type="term" value="F:1-phosphofructokinase activity"/>
    <property type="evidence" value="ECO:0007669"/>
    <property type="project" value="UniProtKB-UniRule"/>
</dbReference>
<proteinExistence type="inferred from homology"/>
<evidence type="ECO:0000256" key="6">
    <source>
        <dbReference type="ARBA" id="ARBA00022777"/>
    </source>
</evidence>
<evidence type="ECO:0000256" key="11">
    <source>
        <dbReference type="RuleBase" id="RU369061"/>
    </source>
</evidence>
<dbReference type="InterPro" id="IPR011611">
    <property type="entry name" value="PfkB_dom"/>
</dbReference>